<evidence type="ECO:0000313" key="3">
    <source>
        <dbReference type="EMBL" id="SVC44623.1"/>
    </source>
</evidence>
<dbReference type="InterPro" id="IPR036663">
    <property type="entry name" value="Fumarylacetoacetase_C_sf"/>
</dbReference>
<organism evidence="3">
    <name type="scientific">marine metagenome</name>
    <dbReference type="NCBI Taxonomy" id="408172"/>
    <lineage>
        <taxon>unclassified sequences</taxon>
        <taxon>metagenomes</taxon>
        <taxon>ecological metagenomes</taxon>
    </lineage>
</organism>
<dbReference type="InterPro" id="IPR050772">
    <property type="entry name" value="Hydratase-Decarb/MhpD_sf"/>
</dbReference>
<accession>A0A382M6P6</accession>
<keyword evidence="1" id="KW-0456">Lyase</keyword>
<feature type="domain" description="Fumarylacetoacetase-like C-terminal" evidence="2">
    <location>
        <begin position="98"/>
        <end position="255"/>
    </location>
</feature>
<evidence type="ECO:0000256" key="1">
    <source>
        <dbReference type="ARBA" id="ARBA00023239"/>
    </source>
</evidence>
<dbReference type="AlphaFoldDB" id="A0A382M6P6"/>
<name>A0A382M6P6_9ZZZZ</name>
<dbReference type="InterPro" id="IPR011234">
    <property type="entry name" value="Fumarylacetoacetase-like_C"/>
</dbReference>
<dbReference type="Gene3D" id="3.90.850.10">
    <property type="entry name" value="Fumarylacetoacetase-like, C-terminal domain"/>
    <property type="match status" value="1"/>
</dbReference>
<protein>
    <recommendedName>
        <fullName evidence="2">Fumarylacetoacetase-like C-terminal domain-containing protein</fullName>
    </recommendedName>
</protein>
<dbReference type="PANTHER" id="PTHR30143:SF0">
    <property type="entry name" value="2-KETO-4-PENTENOATE HYDRATASE"/>
    <property type="match status" value="1"/>
</dbReference>
<dbReference type="GO" id="GO:0005737">
    <property type="term" value="C:cytoplasm"/>
    <property type="evidence" value="ECO:0007669"/>
    <property type="project" value="TreeGrafter"/>
</dbReference>
<evidence type="ECO:0000259" key="2">
    <source>
        <dbReference type="Pfam" id="PF01557"/>
    </source>
</evidence>
<proteinExistence type="predicted"/>
<gene>
    <name evidence="3" type="ORF">METZ01_LOCUS297477</name>
</gene>
<dbReference type="Pfam" id="PF01557">
    <property type="entry name" value="FAA_hydrolase"/>
    <property type="match status" value="1"/>
</dbReference>
<dbReference type="GO" id="GO:0008684">
    <property type="term" value="F:2-oxopent-4-enoate hydratase activity"/>
    <property type="evidence" value="ECO:0007669"/>
    <property type="project" value="TreeGrafter"/>
</dbReference>
<dbReference type="SUPFAM" id="SSF56529">
    <property type="entry name" value="FAH"/>
    <property type="match status" value="1"/>
</dbReference>
<reference evidence="3" key="1">
    <citation type="submission" date="2018-05" db="EMBL/GenBank/DDBJ databases">
        <authorList>
            <person name="Lanie J.A."/>
            <person name="Ng W.-L."/>
            <person name="Kazmierczak K.M."/>
            <person name="Andrzejewski T.M."/>
            <person name="Davidsen T.M."/>
            <person name="Wayne K.J."/>
            <person name="Tettelin H."/>
            <person name="Glass J.I."/>
            <person name="Rusch D."/>
            <person name="Podicherti R."/>
            <person name="Tsui H.-C.T."/>
            <person name="Winkler M.E."/>
        </authorList>
    </citation>
    <scope>NUCLEOTIDE SEQUENCE</scope>
</reference>
<dbReference type="EMBL" id="UINC01091672">
    <property type="protein sequence ID" value="SVC44623.1"/>
    <property type="molecule type" value="Genomic_DNA"/>
</dbReference>
<sequence length="260" mass="28895">MTPIQIDAAAQLLKKARLEKSVIKNIPLEFRPQSLKEAYRVQDRLIEILGLETSGWFCACTNKRIQQILKLDEPYYARLLKGYVFEEPVTLKSEDYPPIVIECEFGFRLGSDLPKRPTPYEREEVEDAICEVHPTIEVVAGHLIDWPNQDVWSVIADNGTDGALIYGAGCKLWRELDLVQSQVSLTVNGKCERTGYGANVLGDPLDALVWLANARSRDGDGLRAGDIHNTGTATDIYWASSGDQIVAEFQGLGKVSLSLS</sequence>
<dbReference type="PANTHER" id="PTHR30143">
    <property type="entry name" value="ACID HYDRATASE"/>
    <property type="match status" value="1"/>
</dbReference>